<dbReference type="SUPFAM" id="SSF56672">
    <property type="entry name" value="DNA/RNA polymerases"/>
    <property type="match status" value="1"/>
</dbReference>
<sequence>MVGRASKMAPVFTASRLLRCCLLFVVLLSMCCPDVSTLLAYDRQTLLNLRPLDYQTQDFKWRSENPPPLSKDFPDYLRHLPSTFSQRRRSRRRGKRGGIRVRIKAFLKSYVATNDRYSINILSSIPALRDHANLRLFCHRWIRPVGPYGYLDLPADLPPGRCWVRSSRGGANLGNLRLLRRSSTSDSVTTLRMALLNTRSLANKTFILNDLILSSGLDFLFLTETWLRPGELFPFSELLPPDYAFISSPRTTGRGGGLASVFKDKLRYRQLPPVLYPSFEVQLLELNGVPSILCAVVYRPPKHIKDFLPEFADLLGSLVLRYDRILLVGDFNIHVCCEDNSLAKDFLALISTLNFTQWVSEPTHTKGHILDLVLSYGLDICITDIKDSGISDHFPVLFNTVVSDVDLNSDGPVRQTRTINSESVAHFIDAFLDSPLSDANCNGVLSADGLANLFYTTCADILNSVAPPRIKRAKSSQPWLNDTTRALRRECRRAERKWRKDKLHVSLDILHNCLSKYQKSVKAAKSAFLSSIIMTNSHNPRALFNTFNSVINPCTVTFRDASPALCDKFLKYFSDKISALRASHPSHFSSVLDPVPAAECLTVFQQFQPVSYSALKDIIDHLKISGSPHDILPSRFFKEALYIIGPCILSLLNASLSSGCVPSVFKHAVVQPIMKKKNLDPNCLANYRPISKLPFISKILEKVVLKQLQAFLDANGINEKFQSGFKPRHSTETALLRVFNDLLLTVDSGYSVVLVLLDLTAAFDMVNHNILLSRLEHVVGLKGTVLSWFKSYLSERSFSVAMGQHSSASAPIHCGVPQGSVLGPALFSLYMLPLGLIFRKYNISFHCYADDIQIYSPLKSDVSASLQPLFNCLHEVKIWLSHNFLTLNENKTEIIVFGSHTPLDQLTDALGPLASHLSPTVRNLGVFLDGSFKLEKQVSTVVKNSFYQLRQISKAKSFLPLKELEKLVHAFITSRLDYCNSLYSGLQHSSLYRLQLIQNAAARLLTGTRIHEHITPILAKLHWLPVKYRIDFKILLFTFQILNNLAPTYLSDLLHLYNPNRALRSSNHLLLAQPRSRMKSRGDRAFAIMAPRLWNNLPVHIRMAESIQSFRSRLKTYLFTLAFDSN</sequence>
<dbReference type="InParanoid" id="A0A669CCI4"/>
<dbReference type="SUPFAM" id="SSF56219">
    <property type="entry name" value="DNase I-like"/>
    <property type="match status" value="1"/>
</dbReference>
<feature type="chain" id="PRO_5025388433" description="Reverse transcriptase domain-containing protein" evidence="1">
    <location>
        <begin position="38"/>
        <end position="1126"/>
    </location>
</feature>
<reference evidence="3" key="3">
    <citation type="submission" date="2025-09" db="UniProtKB">
        <authorList>
            <consortium name="Ensembl"/>
        </authorList>
    </citation>
    <scope>IDENTIFICATION</scope>
</reference>
<dbReference type="Gene3D" id="3.60.10.10">
    <property type="entry name" value="Endonuclease/exonuclease/phosphatase"/>
    <property type="match status" value="1"/>
</dbReference>
<feature type="domain" description="Reverse transcriptase" evidence="2">
    <location>
        <begin position="654"/>
        <end position="928"/>
    </location>
</feature>
<dbReference type="PROSITE" id="PS50878">
    <property type="entry name" value="RT_POL"/>
    <property type="match status" value="1"/>
</dbReference>
<organism evidence="3 4">
    <name type="scientific">Oreochromis niloticus</name>
    <name type="common">Nile tilapia</name>
    <name type="synonym">Tilapia nilotica</name>
    <dbReference type="NCBI Taxonomy" id="8128"/>
    <lineage>
        <taxon>Eukaryota</taxon>
        <taxon>Metazoa</taxon>
        <taxon>Chordata</taxon>
        <taxon>Craniata</taxon>
        <taxon>Vertebrata</taxon>
        <taxon>Euteleostomi</taxon>
        <taxon>Actinopterygii</taxon>
        <taxon>Neopterygii</taxon>
        <taxon>Teleostei</taxon>
        <taxon>Neoteleostei</taxon>
        <taxon>Acanthomorphata</taxon>
        <taxon>Ovalentaria</taxon>
        <taxon>Cichlomorphae</taxon>
        <taxon>Cichliformes</taxon>
        <taxon>Cichlidae</taxon>
        <taxon>African cichlids</taxon>
        <taxon>Pseudocrenilabrinae</taxon>
        <taxon>Oreochromini</taxon>
        <taxon>Oreochromis</taxon>
    </lineage>
</organism>
<reference evidence="3" key="2">
    <citation type="submission" date="2025-08" db="UniProtKB">
        <authorList>
            <consortium name="Ensembl"/>
        </authorList>
    </citation>
    <scope>IDENTIFICATION</scope>
</reference>
<reference evidence="4" key="1">
    <citation type="submission" date="2012-01" db="EMBL/GenBank/DDBJ databases">
        <title>The Genome Sequence of Oreochromis niloticus (Nile Tilapia).</title>
        <authorList>
            <consortium name="Broad Institute Genome Assembly Team"/>
            <consortium name="Broad Institute Sequencing Platform"/>
            <person name="Di Palma F."/>
            <person name="Johnson J."/>
            <person name="Lander E.S."/>
            <person name="Lindblad-Toh K."/>
        </authorList>
    </citation>
    <scope>NUCLEOTIDE SEQUENCE [LARGE SCALE GENOMIC DNA]</scope>
</reference>
<dbReference type="InterPro" id="IPR000477">
    <property type="entry name" value="RT_dom"/>
</dbReference>
<dbReference type="Ensembl" id="ENSONIT00000053208.1">
    <property type="protein sequence ID" value="ENSONIP00000044247.1"/>
    <property type="gene ID" value="ENSONIG00000030315.1"/>
</dbReference>
<dbReference type="Pfam" id="PF03372">
    <property type="entry name" value="Exo_endo_phos"/>
    <property type="match status" value="1"/>
</dbReference>
<dbReference type="Proteomes" id="UP000005207">
    <property type="component" value="Linkage group LG15"/>
</dbReference>
<evidence type="ECO:0000313" key="3">
    <source>
        <dbReference type="Ensembl" id="ENSONIP00000044247.1"/>
    </source>
</evidence>
<dbReference type="CDD" id="cd01650">
    <property type="entry name" value="RT_nLTR_like"/>
    <property type="match status" value="1"/>
</dbReference>
<dbReference type="InterPro" id="IPR005135">
    <property type="entry name" value="Endo/exonuclease/phosphatase"/>
</dbReference>
<dbReference type="GeneTree" id="ENSGT01150000286909"/>
<accession>A0A669CCI4</accession>
<dbReference type="PANTHER" id="PTHR33332">
    <property type="entry name" value="REVERSE TRANSCRIPTASE DOMAIN-CONTAINING PROTEIN"/>
    <property type="match status" value="1"/>
</dbReference>
<keyword evidence="4" id="KW-1185">Reference proteome</keyword>
<name>A0A669CCI4_ORENI</name>
<dbReference type="OMA" id="DRYSINI"/>
<protein>
    <recommendedName>
        <fullName evidence="2">Reverse transcriptase domain-containing protein</fullName>
    </recommendedName>
</protein>
<evidence type="ECO:0000313" key="4">
    <source>
        <dbReference type="Proteomes" id="UP000005207"/>
    </source>
</evidence>
<feature type="signal peptide" evidence="1">
    <location>
        <begin position="1"/>
        <end position="37"/>
    </location>
</feature>
<dbReference type="AlphaFoldDB" id="A0A669CCI4"/>
<dbReference type="Pfam" id="PF00078">
    <property type="entry name" value="RVT_1"/>
    <property type="match status" value="1"/>
</dbReference>
<dbReference type="GO" id="GO:0003824">
    <property type="term" value="F:catalytic activity"/>
    <property type="evidence" value="ECO:0007669"/>
    <property type="project" value="InterPro"/>
</dbReference>
<dbReference type="InterPro" id="IPR036691">
    <property type="entry name" value="Endo/exonu/phosph_ase_sf"/>
</dbReference>
<evidence type="ECO:0000256" key="1">
    <source>
        <dbReference type="SAM" id="SignalP"/>
    </source>
</evidence>
<keyword evidence="1" id="KW-0732">Signal</keyword>
<dbReference type="InterPro" id="IPR043502">
    <property type="entry name" value="DNA/RNA_pol_sf"/>
</dbReference>
<evidence type="ECO:0000259" key="2">
    <source>
        <dbReference type="PROSITE" id="PS50878"/>
    </source>
</evidence>
<proteinExistence type="predicted"/>